<proteinExistence type="predicted"/>
<accession>A0AAW0FBW4</accession>
<feature type="region of interest" description="Disordered" evidence="1">
    <location>
        <begin position="179"/>
        <end position="200"/>
    </location>
</feature>
<dbReference type="PANTHER" id="PTHR35614">
    <property type="match status" value="1"/>
</dbReference>
<evidence type="ECO:0000313" key="2">
    <source>
        <dbReference type="EMBL" id="KAK7201884.1"/>
    </source>
</evidence>
<evidence type="ECO:0000313" key="3">
    <source>
        <dbReference type="Proteomes" id="UP001430356"/>
    </source>
</evidence>
<dbReference type="PANTHER" id="PTHR35614:SF7">
    <property type="match status" value="1"/>
</dbReference>
<name>A0AAW0FBW4_9TRYP</name>
<feature type="compositionally biased region" description="Acidic residues" evidence="1">
    <location>
        <begin position="929"/>
        <end position="941"/>
    </location>
</feature>
<organism evidence="2 3">
    <name type="scientific">Novymonas esmeraldas</name>
    <dbReference type="NCBI Taxonomy" id="1808958"/>
    <lineage>
        <taxon>Eukaryota</taxon>
        <taxon>Discoba</taxon>
        <taxon>Euglenozoa</taxon>
        <taxon>Kinetoplastea</taxon>
        <taxon>Metakinetoplastina</taxon>
        <taxon>Trypanosomatida</taxon>
        <taxon>Trypanosomatidae</taxon>
        <taxon>Novymonas</taxon>
    </lineage>
</organism>
<feature type="compositionally biased region" description="Basic and acidic residues" evidence="1">
    <location>
        <begin position="1046"/>
        <end position="1055"/>
    </location>
</feature>
<feature type="region of interest" description="Disordered" evidence="1">
    <location>
        <begin position="1358"/>
        <end position="1388"/>
    </location>
</feature>
<feature type="region of interest" description="Disordered" evidence="1">
    <location>
        <begin position="629"/>
        <end position="794"/>
    </location>
</feature>
<feature type="region of interest" description="Disordered" evidence="1">
    <location>
        <begin position="1253"/>
        <end position="1333"/>
    </location>
</feature>
<feature type="region of interest" description="Disordered" evidence="1">
    <location>
        <begin position="912"/>
        <end position="955"/>
    </location>
</feature>
<dbReference type="EMBL" id="JAECZO010000021">
    <property type="protein sequence ID" value="KAK7201884.1"/>
    <property type="molecule type" value="Genomic_DNA"/>
</dbReference>
<feature type="region of interest" description="Disordered" evidence="1">
    <location>
        <begin position="256"/>
        <end position="280"/>
    </location>
</feature>
<feature type="region of interest" description="Disordered" evidence="1">
    <location>
        <begin position="1043"/>
        <end position="1065"/>
    </location>
</feature>
<keyword evidence="3" id="KW-1185">Reference proteome</keyword>
<feature type="compositionally biased region" description="Low complexity" evidence="1">
    <location>
        <begin position="669"/>
        <end position="692"/>
    </location>
</feature>
<feature type="compositionally biased region" description="Basic and acidic residues" evidence="1">
    <location>
        <begin position="942"/>
        <end position="952"/>
    </location>
</feature>
<sequence>MGALPSRESHEGPNTIYFNNNNGTVALHVPLTPHYFPSADCLAFKEVHRVRNSQSCKYSFNIKEASAVLPDAAAAAFHHSLGEDWGPEMRAADPSVHYHDEDVAACLREHGLPSQPPSSSSSAMPCPRPAIEDRHELYRALVLEPTRGALVDTDAEMCELFAQEQRWQAARDVVRRHREQTLARQPAQCHSGRGGDDVRDPDAPPLAAVDADALAEAEAVPPPRVWLRPIPEAVMERMSMEDTHKAHAAYRRARSMRAGATDDAHGGGGASSSSSTGTGHDAAQYRDEAALDVLDLHGRPHASETTVVDERQITSYPSFTGEELPFEQEERYMDGRVHLVAHEGVNYIFAYNPTYVRAMGRTVAVDGSLVQARQQASTAAQSPGCRAPFTTTFTVATQHAEDFDNPNQRRAYELIQPIYARYYIPVLPVRVLGVDGLLPSSAAEHAVARERRRAFTADDDDDDDAPRAVDPLRGAPWLRGVAGDAAEEFYEEQTLPDRFDVAPPPVLRVCRFIHTAVGDKVLNRMSVLRHLTFREMCLHAGLPDAIARPVWGLVGLSDVPQLQFQREVELRLLAAIREVDDGDTRVRTALTRRHQWNDYVRFVNSPMHGFMVSAPPERRFRPDESGALHEIDADDISEENSDEHDERDEAAEEEEEEAHHSRPGRRARAPQTTTTQSVAAPTPARTHTTAAAGSHSSVDVACGEQKSSSTSARSAAHDYSAATSVADSRHGSGVAVGGARAAAARTASPSIHQARTKRTRERDVCMASGSGSSGVADSATQHTGADIHGGDDELDDEMDDLARYESCPVVEACGWAFKRRRLGLHEEVVCNPNLSSADWVPMVNPLSKDVALAELGVRVAVRGRAVLVRYTRSATRDLLYYLSQASAPIFCLPYVGPPQQCPPVRLHGVLRIPHHAGGDRRPPSTGAEREEEDEDEDEEEERVWRAGGEHRLPAPTPAQIRASHDAYAQGDVLCFAVADMDVRSPIPLTSRYAAHYRDDDAMREPVEAGVTSRLTLAQVPVKADLRTLLRCYMRSLTRGPAALPIRDGDGDDGRDGPATPHSNPYEHWPTLLDAPTACDGDVLAVCPRTHRWVRACTLILFVWFAALHSEASHPKRAGMRRMPVLEMFSPADVFAAEVHNLHDKLVIKNLDSEGTHRAMLRTRRFFSYNGIVELLLDGLRGVAEAQAYENKDDAGWLLLPPSEPRAVATATATAVGHRQHVECGSFHIWSFTFAGQRLFLGTKPRFVRLALQRQRQNQRRRLKRKGKDAPAAPVHGSQRGALAPDPSPHPSLSTGVAGPESESALDCPSSAQSRHSKVSSSASSSPSLTAARTMTATGSTASLQLASCAESNVVGSSSSIGSTCSGVPPTHAASLSVEHGTAQPAAPLHPRGTVTAIAGQRVAVHLPYAPLHVTPGDYLGVDERADMHECRQQHRSWMAGNGVFFDQTVKDDDDGAHAAPGRRGRRLRLVMPVGPHGLASGRLVALPRDVHDTMVRHPDSDVVAEAFAAAAAVVTDDGTRALRTASPRTVDAAANTYRWNPYRLQ</sequence>
<protein>
    <submittedName>
        <fullName evidence="2">Uncharacterized protein</fullName>
    </submittedName>
</protein>
<feature type="compositionally biased region" description="Low complexity" evidence="1">
    <location>
        <begin position="731"/>
        <end position="748"/>
    </location>
</feature>
<feature type="compositionally biased region" description="Low complexity" evidence="1">
    <location>
        <begin position="767"/>
        <end position="779"/>
    </location>
</feature>
<evidence type="ECO:0000256" key="1">
    <source>
        <dbReference type="SAM" id="MobiDB-lite"/>
    </source>
</evidence>
<dbReference type="Proteomes" id="UP001430356">
    <property type="component" value="Unassembled WGS sequence"/>
</dbReference>
<feature type="compositionally biased region" description="Basic residues" evidence="1">
    <location>
        <begin position="1256"/>
        <end position="1266"/>
    </location>
</feature>
<gene>
    <name evidence="2" type="ORF">NESM_000255800</name>
</gene>
<comment type="caution">
    <text evidence="2">The sequence shown here is derived from an EMBL/GenBank/DDBJ whole genome shotgun (WGS) entry which is preliminary data.</text>
</comment>
<feature type="compositionally biased region" description="Acidic residues" evidence="1">
    <location>
        <begin position="632"/>
        <end position="656"/>
    </location>
</feature>
<feature type="compositionally biased region" description="Low complexity" evidence="1">
    <location>
        <begin position="271"/>
        <end position="280"/>
    </location>
</feature>
<reference evidence="2 3" key="1">
    <citation type="journal article" date="2021" name="MBio">
        <title>A New Model Trypanosomatid, Novymonas esmeraldas: Genomic Perception of Its 'Candidatus Pandoraea novymonadis' Endosymbiont.</title>
        <authorList>
            <person name="Zakharova A."/>
            <person name="Saura A."/>
            <person name="Butenko A."/>
            <person name="Podesvova L."/>
            <person name="Warmusova S."/>
            <person name="Kostygov A.Y."/>
            <person name="Nenarokova A."/>
            <person name="Lukes J."/>
            <person name="Opperdoes F.R."/>
            <person name="Yurchenko V."/>
        </authorList>
    </citation>
    <scope>NUCLEOTIDE SEQUENCE [LARGE SCALE GENOMIC DNA]</scope>
    <source>
        <strain evidence="2 3">E262AT.01</strain>
    </source>
</reference>
<feature type="compositionally biased region" description="Low complexity" evidence="1">
    <location>
        <begin position="1309"/>
        <end position="1331"/>
    </location>
</feature>
<feature type="compositionally biased region" description="Low complexity" evidence="1">
    <location>
        <begin position="1358"/>
        <end position="1367"/>
    </location>
</feature>